<dbReference type="Pfam" id="PF23559">
    <property type="entry name" value="WHD_DRP"/>
    <property type="match status" value="1"/>
</dbReference>
<dbReference type="Pfam" id="PF23598">
    <property type="entry name" value="LRR_14"/>
    <property type="match status" value="1"/>
</dbReference>
<dbReference type="InterPro" id="IPR036388">
    <property type="entry name" value="WH-like_DNA-bd_sf"/>
</dbReference>
<dbReference type="InterPro" id="IPR002182">
    <property type="entry name" value="NB-ARC"/>
</dbReference>
<dbReference type="Gene3D" id="1.10.10.10">
    <property type="entry name" value="Winged helix-like DNA-binding domain superfamily/Winged helix DNA-binding domain"/>
    <property type="match status" value="1"/>
</dbReference>
<comment type="caution">
    <text evidence="15">The sequence shown here is derived from an EMBL/GenBank/DDBJ whole genome shotgun (WGS) entry which is preliminary data.</text>
</comment>
<accession>A0A4S4D498</accession>
<keyword evidence="5" id="KW-0433">Leucine-rich repeat</keyword>
<dbReference type="PRINTS" id="PR00364">
    <property type="entry name" value="DISEASERSIST"/>
</dbReference>
<name>A0A4S4D498_CAMSN</name>
<comment type="similarity">
    <text evidence="3">Belongs to the disease resistance NB-LRR family.</text>
</comment>
<feature type="domain" description="NB-ARC" evidence="12">
    <location>
        <begin position="278"/>
        <end position="445"/>
    </location>
</feature>
<keyword evidence="11" id="KW-0472">Membrane</keyword>
<keyword evidence="11" id="KW-0812">Transmembrane</keyword>
<evidence type="ECO:0000256" key="5">
    <source>
        <dbReference type="ARBA" id="ARBA00022614"/>
    </source>
</evidence>
<proteinExistence type="inferred from homology"/>
<evidence type="ECO:0000256" key="2">
    <source>
        <dbReference type="ARBA" id="ARBA00004496"/>
    </source>
</evidence>
<dbReference type="FunFam" id="1.10.10.10:FF:000322">
    <property type="entry name" value="Probable disease resistance protein At1g63360"/>
    <property type="match status" value="1"/>
</dbReference>
<evidence type="ECO:0000256" key="7">
    <source>
        <dbReference type="ARBA" id="ARBA00022737"/>
    </source>
</evidence>
<dbReference type="GO" id="GO:0005524">
    <property type="term" value="F:ATP binding"/>
    <property type="evidence" value="ECO:0007669"/>
    <property type="project" value="UniProtKB-KW"/>
</dbReference>
<evidence type="ECO:0000259" key="12">
    <source>
        <dbReference type="Pfam" id="PF00931"/>
    </source>
</evidence>
<dbReference type="InterPro" id="IPR058922">
    <property type="entry name" value="WHD_DRP"/>
</dbReference>
<dbReference type="InterPro" id="IPR042197">
    <property type="entry name" value="Apaf_helical"/>
</dbReference>
<evidence type="ECO:0000259" key="14">
    <source>
        <dbReference type="Pfam" id="PF23598"/>
    </source>
</evidence>
<dbReference type="Pfam" id="PF00931">
    <property type="entry name" value="NB-ARC"/>
    <property type="match status" value="1"/>
</dbReference>
<dbReference type="InterPro" id="IPR027417">
    <property type="entry name" value="P-loop_NTPase"/>
</dbReference>
<dbReference type="SUPFAM" id="SSF52540">
    <property type="entry name" value="P-loop containing nucleoside triphosphate hydrolases"/>
    <property type="match status" value="1"/>
</dbReference>
<dbReference type="Gene3D" id="1.10.8.430">
    <property type="entry name" value="Helical domain of apoptotic protease-activating factors"/>
    <property type="match status" value="1"/>
</dbReference>
<evidence type="ECO:0000256" key="9">
    <source>
        <dbReference type="ARBA" id="ARBA00022821"/>
    </source>
</evidence>
<dbReference type="PANTHER" id="PTHR23155">
    <property type="entry name" value="DISEASE RESISTANCE PROTEIN RP"/>
    <property type="match status" value="1"/>
</dbReference>
<dbReference type="GO" id="GO:0051607">
    <property type="term" value="P:defense response to virus"/>
    <property type="evidence" value="ECO:0007669"/>
    <property type="project" value="UniProtKB-ARBA"/>
</dbReference>
<keyword evidence="4" id="KW-0963">Cytoplasm</keyword>
<keyword evidence="8" id="KW-0547">Nucleotide-binding</keyword>
<evidence type="ECO:0000256" key="8">
    <source>
        <dbReference type="ARBA" id="ARBA00022741"/>
    </source>
</evidence>
<dbReference type="EMBL" id="SDRB02012628">
    <property type="protein sequence ID" value="THF97150.1"/>
    <property type="molecule type" value="Genomic_DNA"/>
</dbReference>
<keyword evidence="9" id="KW-0611">Plant defense</keyword>
<evidence type="ECO:0000256" key="11">
    <source>
        <dbReference type="SAM" id="Phobius"/>
    </source>
</evidence>
<dbReference type="InterPro" id="IPR032675">
    <property type="entry name" value="LRR_dom_sf"/>
</dbReference>
<evidence type="ECO:0000256" key="10">
    <source>
        <dbReference type="ARBA" id="ARBA00022840"/>
    </source>
</evidence>
<comment type="function">
    <text evidence="1">Confers resistance to late blight (Phytophthora infestans) races carrying the avirulence gene Avr1. Resistance proteins guard the plant against pathogens that contain an appropriate avirulence protein via an indirect interaction with this avirulence protein. That triggers a defense system including the hypersensitive response, which restricts the pathogen growth.</text>
</comment>
<evidence type="ECO:0000259" key="13">
    <source>
        <dbReference type="Pfam" id="PF23559"/>
    </source>
</evidence>
<keyword evidence="7" id="KW-0677">Repeat</keyword>
<feature type="transmembrane region" description="Helical" evidence="11">
    <location>
        <begin position="1101"/>
        <end position="1124"/>
    </location>
</feature>
<evidence type="ECO:0000256" key="6">
    <source>
        <dbReference type="ARBA" id="ARBA00022667"/>
    </source>
</evidence>
<reference evidence="15 16" key="1">
    <citation type="journal article" date="2018" name="Proc. Natl. Acad. Sci. U.S.A.">
        <title>Draft genome sequence of Camellia sinensis var. sinensis provides insights into the evolution of the tea genome and tea quality.</title>
        <authorList>
            <person name="Wei C."/>
            <person name="Yang H."/>
            <person name="Wang S."/>
            <person name="Zhao J."/>
            <person name="Liu C."/>
            <person name="Gao L."/>
            <person name="Xia E."/>
            <person name="Lu Y."/>
            <person name="Tai Y."/>
            <person name="She G."/>
            <person name="Sun J."/>
            <person name="Cao H."/>
            <person name="Tong W."/>
            <person name="Gao Q."/>
            <person name="Li Y."/>
            <person name="Deng W."/>
            <person name="Jiang X."/>
            <person name="Wang W."/>
            <person name="Chen Q."/>
            <person name="Zhang S."/>
            <person name="Li H."/>
            <person name="Wu J."/>
            <person name="Wang P."/>
            <person name="Li P."/>
            <person name="Shi C."/>
            <person name="Zheng F."/>
            <person name="Jian J."/>
            <person name="Huang B."/>
            <person name="Shan D."/>
            <person name="Shi M."/>
            <person name="Fang C."/>
            <person name="Yue Y."/>
            <person name="Li F."/>
            <person name="Li D."/>
            <person name="Wei S."/>
            <person name="Han B."/>
            <person name="Jiang C."/>
            <person name="Yin Y."/>
            <person name="Xia T."/>
            <person name="Zhang Z."/>
            <person name="Bennetzen J.L."/>
            <person name="Zhao S."/>
            <person name="Wan X."/>
        </authorList>
    </citation>
    <scope>NUCLEOTIDE SEQUENCE [LARGE SCALE GENOMIC DNA]</scope>
    <source>
        <strain evidence="16">cv. Shuchazao</strain>
        <tissue evidence="15">Leaf</tissue>
    </source>
</reference>
<dbReference type="Gene3D" id="3.40.50.300">
    <property type="entry name" value="P-loop containing nucleotide triphosphate hydrolases"/>
    <property type="match status" value="1"/>
</dbReference>
<feature type="domain" description="Disease resistance R13L4/SHOC-2-like LRR" evidence="14">
    <location>
        <begin position="771"/>
        <end position="1068"/>
    </location>
</feature>
<evidence type="ECO:0000313" key="15">
    <source>
        <dbReference type="EMBL" id="THF97150.1"/>
    </source>
</evidence>
<gene>
    <name evidence="15" type="ORF">TEA_025554</name>
</gene>
<dbReference type="GO" id="GO:0043531">
    <property type="term" value="F:ADP binding"/>
    <property type="evidence" value="ECO:0007669"/>
    <property type="project" value="InterPro"/>
</dbReference>
<dbReference type="Proteomes" id="UP000306102">
    <property type="component" value="Unassembled WGS sequence"/>
</dbReference>
<dbReference type="GO" id="GO:0009626">
    <property type="term" value="P:plant-type hypersensitive response"/>
    <property type="evidence" value="ECO:0007669"/>
    <property type="project" value="UniProtKB-KW"/>
</dbReference>
<dbReference type="AlphaFoldDB" id="A0A4S4D498"/>
<sequence length="1145" mass="131671">MGDAAIDSLLENLKWIKANYDLRPEIDLLYKVTEVIKGLELVWEGEGNFYLHHDISLYKRLEDMALRMKVVGSILSLWCHSNLANFTHVIEEIKQIMVVVTEIYGNLCKRNQMRKREGPSILRRIDKFNLSNNLRHLIVICEACLIYGEMDQLGTLCKHLQIMRSLLKGMLMKHYQHDQVQYLVKRIGVVASELELVVSNQSHLENSSCFHMRVFFSKINGVMEEIKAVMEGLIEIYDKMHDIEVLQGGKSSDTSGSSRTKTTMVEDEFVVGFDNEAMNIKERLTGGMKQLEVFSIIGMPGLGKTTLARKVYNDPYIAHYFHLRAWTYVSQSHTKKEMLLDILHSLMNLTDEIKAMNDEYLGERLYKRLKGKRYFIVMDDIWNIGAWDDIRVYLPNDSNGSKVLFTSRTMAVALRAKPDGHPHCLRFLTEEESWELLHEKVFRNENFPPELMEFGEQIMKKCEGLPLAIVVIAGLLAKSEKTKDRWKHVAASVRSCISSDPNQYMNTLALSYDNLPQHLKPCFLYLGAFRDDHEIPVWKLILLWIAEGFIHPIGQRRLEDIGEGYLMDLIDRSLVIVSRKKSNGGIKACRIHDLLRDLCLKKSEEFNFLKRSHENKLVSSSSSSNGSNNQLRLCIHSDCLNFDGVSKIDPNVPVTESFNPDDLNFDCISMEPSCPVARSFLCFGNSDGTPLHVDPTFYASDSKTSVSSERMRYLSEVFHDRDALKEREKLLFRSKCLLFVDGYSFLKGRDPSLWYSIFVDNCFDSNPRDESLLQTFILLQVLDLSCRNVFFFREILHLVYLRYLAIQTDDFYVLPPSISNLSNLETLILGTRSSHVIVPNVVSKMAKLRHLYCKGGVYHIDFDCPKLVPLVDDYYPFVLKNLETISYMCPCGAVQDLLSRTPNLRKLGFRGHLISMSGDLELPDLCGLIHLETLKLDNRAPVQSSALQLDGVCLSNAQLVWPTNLKSLTLRGTRIKWEQMWMIGLLHNLEVLKLEINACQGPEWKTINGGFHQLKFLKFKLFSVERWITSSTHFPRLQHLVFENCVLLEEIPSEVGDILTLQIIEVKFCSLFADHSARKIKKEQESLGNNQLKILIDNQEWLVRTFLLFYLIGWSSMFTITSLLHQMKQKAQKVGQKKNEDAISR</sequence>
<dbReference type="InterPro" id="IPR044974">
    <property type="entry name" value="Disease_R_plants"/>
</dbReference>
<keyword evidence="6" id="KW-0381">Hypersensitive response</keyword>
<keyword evidence="10" id="KW-0067">ATP-binding</keyword>
<evidence type="ECO:0000256" key="4">
    <source>
        <dbReference type="ARBA" id="ARBA00022490"/>
    </source>
</evidence>
<evidence type="ECO:0000256" key="3">
    <source>
        <dbReference type="ARBA" id="ARBA00008894"/>
    </source>
</evidence>
<keyword evidence="16" id="KW-1185">Reference proteome</keyword>
<keyword evidence="11" id="KW-1133">Transmembrane helix</keyword>
<organism evidence="15 16">
    <name type="scientific">Camellia sinensis var. sinensis</name>
    <name type="common">China tea</name>
    <dbReference type="NCBI Taxonomy" id="542762"/>
    <lineage>
        <taxon>Eukaryota</taxon>
        <taxon>Viridiplantae</taxon>
        <taxon>Streptophyta</taxon>
        <taxon>Embryophyta</taxon>
        <taxon>Tracheophyta</taxon>
        <taxon>Spermatophyta</taxon>
        <taxon>Magnoliopsida</taxon>
        <taxon>eudicotyledons</taxon>
        <taxon>Gunneridae</taxon>
        <taxon>Pentapetalae</taxon>
        <taxon>asterids</taxon>
        <taxon>Ericales</taxon>
        <taxon>Theaceae</taxon>
        <taxon>Camellia</taxon>
    </lineage>
</organism>
<comment type="subcellular location">
    <subcellularLocation>
        <location evidence="2">Cytoplasm</location>
    </subcellularLocation>
</comment>
<evidence type="ECO:0000313" key="16">
    <source>
        <dbReference type="Proteomes" id="UP000306102"/>
    </source>
</evidence>
<feature type="domain" description="Disease resistance protein winged helix" evidence="13">
    <location>
        <begin position="529"/>
        <end position="599"/>
    </location>
</feature>
<protein>
    <submittedName>
        <fullName evidence="15">Uncharacterized protein</fullName>
    </submittedName>
</protein>
<dbReference type="STRING" id="542762.A0A4S4D498"/>
<dbReference type="Gene3D" id="3.80.10.10">
    <property type="entry name" value="Ribonuclease Inhibitor"/>
    <property type="match status" value="1"/>
</dbReference>
<dbReference type="PANTHER" id="PTHR23155:SF1152">
    <property type="entry name" value="AAA+ ATPASE DOMAIN-CONTAINING PROTEIN"/>
    <property type="match status" value="1"/>
</dbReference>
<evidence type="ECO:0000256" key="1">
    <source>
        <dbReference type="ARBA" id="ARBA00002074"/>
    </source>
</evidence>
<dbReference type="FunFam" id="3.40.50.300:FF:001091">
    <property type="entry name" value="Probable disease resistance protein At1g61300"/>
    <property type="match status" value="1"/>
</dbReference>
<dbReference type="SUPFAM" id="SSF52058">
    <property type="entry name" value="L domain-like"/>
    <property type="match status" value="1"/>
</dbReference>
<dbReference type="InterPro" id="IPR055414">
    <property type="entry name" value="LRR_R13L4/SHOC2-like"/>
</dbReference>